<dbReference type="PANTHER" id="PTHR43845">
    <property type="entry name" value="BLR5969 PROTEIN"/>
    <property type="match status" value="1"/>
</dbReference>
<sequence length="464" mass="50451">MFTVYHPELADLARSLSEQHRDLLAGRWDADRLAEHQAERLRATLAYAGRRSPFYRARLDGLAEGDDFASVPFTTKQDLRDAGMDMLSRPMHEAWIFYETTGTTGISTPCPRDNVDTLHNNSVLTAYYGTVFDQYGDRQVIGVSGPSELHATGDTFGDVCRNLGLAVAKMWPHSPMIGFDRALEVMRLLPITGLFCTPGMALSLAKKAVEAGLDPRADFSLDVFMLTGELASPSLLANIGELWGARAYNALYASQEASVLAAAGADGALYTAPLINYYEVIDPETTLPAQPGPDGVRQGELVITNLYQGAKPLIRYRTGDMVRMSPAAPGASVPASRVEVLGRVGDQLEINGRRITGYDLEDLLLRHIRGYLDYQIVLADEHIGLLLHGEVGPDDPGLLLAGEECRDRLGAELVVSFGDPGAITSTGAMVSWKAARVVDRRSGRLGARDEREAQAAHALAARRR</sequence>
<keyword evidence="2" id="KW-1185">Reference proteome</keyword>
<organism evidence="1 2">
    <name type="scientific">Nonomuraea guangzhouensis</name>
    <dbReference type="NCBI Taxonomy" id="1291555"/>
    <lineage>
        <taxon>Bacteria</taxon>
        <taxon>Bacillati</taxon>
        <taxon>Actinomycetota</taxon>
        <taxon>Actinomycetes</taxon>
        <taxon>Streptosporangiales</taxon>
        <taxon>Streptosporangiaceae</taxon>
        <taxon>Nonomuraea</taxon>
    </lineage>
</organism>
<dbReference type="Proteomes" id="UP001597097">
    <property type="component" value="Unassembled WGS sequence"/>
</dbReference>
<keyword evidence="1" id="KW-0436">Ligase</keyword>
<gene>
    <name evidence="1" type="ORF">ACFSJ0_55410</name>
</gene>
<protein>
    <submittedName>
        <fullName evidence="1">Phenylacetate--CoA ligase family protein</fullName>
    </submittedName>
</protein>
<evidence type="ECO:0000313" key="2">
    <source>
        <dbReference type="Proteomes" id="UP001597097"/>
    </source>
</evidence>
<dbReference type="RefSeq" id="WP_219539729.1">
    <property type="nucleotide sequence ID" value="NZ_JAHKRM010000072.1"/>
</dbReference>
<comment type="caution">
    <text evidence="1">The sequence shown here is derived from an EMBL/GenBank/DDBJ whole genome shotgun (WGS) entry which is preliminary data.</text>
</comment>
<dbReference type="EMBL" id="JBHUCM010000065">
    <property type="protein sequence ID" value="MFD1546311.1"/>
    <property type="molecule type" value="Genomic_DNA"/>
</dbReference>
<name>A0ABW4GVG1_9ACTN</name>
<proteinExistence type="predicted"/>
<reference evidence="2" key="1">
    <citation type="journal article" date="2019" name="Int. J. Syst. Evol. Microbiol.">
        <title>The Global Catalogue of Microorganisms (GCM) 10K type strain sequencing project: providing services to taxonomists for standard genome sequencing and annotation.</title>
        <authorList>
            <consortium name="The Broad Institute Genomics Platform"/>
            <consortium name="The Broad Institute Genome Sequencing Center for Infectious Disease"/>
            <person name="Wu L."/>
            <person name="Ma J."/>
        </authorList>
    </citation>
    <scope>NUCLEOTIDE SEQUENCE [LARGE SCALE GENOMIC DNA]</scope>
    <source>
        <strain evidence="2">CGMCC 1.15399</strain>
    </source>
</reference>
<evidence type="ECO:0000313" key="1">
    <source>
        <dbReference type="EMBL" id="MFD1546311.1"/>
    </source>
</evidence>
<accession>A0ABW4GVG1</accession>
<dbReference type="GO" id="GO:0016874">
    <property type="term" value="F:ligase activity"/>
    <property type="evidence" value="ECO:0007669"/>
    <property type="project" value="UniProtKB-KW"/>
</dbReference>
<dbReference type="PANTHER" id="PTHR43845:SF1">
    <property type="entry name" value="BLR5969 PROTEIN"/>
    <property type="match status" value="1"/>
</dbReference>